<evidence type="ECO:0000256" key="1">
    <source>
        <dbReference type="SAM" id="Phobius"/>
    </source>
</evidence>
<feature type="transmembrane region" description="Helical" evidence="1">
    <location>
        <begin position="12"/>
        <end position="34"/>
    </location>
</feature>
<dbReference type="HOGENOM" id="CLU_2396942_0_0_10"/>
<accession>G5SQ10</accession>
<organism evidence="2 3">
    <name type="scientific">Paraprevotella clara YIT 11840</name>
    <dbReference type="NCBI Taxonomy" id="762968"/>
    <lineage>
        <taxon>Bacteria</taxon>
        <taxon>Pseudomonadati</taxon>
        <taxon>Bacteroidota</taxon>
        <taxon>Bacteroidia</taxon>
        <taxon>Bacteroidales</taxon>
        <taxon>Prevotellaceae</taxon>
        <taxon>Paraprevotella</taxon>
    </lineage>
</organism>
<dbReference type="EMBL" id="AFFY01000020">
    <property type="protein sequence ID" value="EHH00726.1"/>
    <property type="molecule type" value="Genomic_DNA"/>
</dbReference>
<dbReference type="Proteomes" id="UP000003598">
    <property type="component" value="Unassembled WGS sequence"/>
</dbReference>
<dbReference type="AlphaFoldDB" id="G5SQ10"/>
<evidence type="ECO:0000313" key="2">
    <source>
        <dbReference type="EMBL" id="EHH00726.1"/>
    </source>
</evidence>
<keyword evidence="3" id="KW-1185">Reference proteome</keyword>
<gene>
    <name evidence="2" type="ORF">HMPREF9441_01445</name>
</gene>
<proteinExistence type="predicted"/>
<dbReference type="STRING" id="762968.HMPREF9441_01445"/>
<sequence>MAGGEWEIPFLCYITYNQGASGLLFIFSMIRYGVLPDSGKMYGAYLLYDLMREFFSWIQIISFLSFATLLSERRVQFSPAEMRHTLSPERELQ</sequence>
<name>G5SQ10_9BACT</name>
<keyword evidence="1" id="KW-0472">Membrane</keyword>
<reference evidence="2 3" key="1">
    <citation type="submission" date="2011-03" db="EMBL/GenBank/DDBJ databases">
        <authorList>
            <person name="Weinstock G."/>
            <person name="Sodergren E."/>
            <person name="Clifton S."/>
            <person name="Fulton L."/>
            <person name="Fulton B."/>
            <person name="Courtney L."/>
            <person name="Fronick C."/>
            <person name="Harrison M."/>
            <person name="Strong C."/>
            <person name="Farmer C."/>
            <person name="Delahaunty K."/>
            <person name="Markovic C."/>
            <person name="Hall O."/>
            <person name="Minx P."/>
            <person name="Tomlinson C."/>
            <person name="Mitreva M."/>
            <person name="Hou S."/>
            <person name="Chen J."/>
            <person name="Wollam A."/>
            <person name="Pepin K.H."/>
            <person name="Johnson M."/>
            <person name="Bhonagiri V."/>
            <person name="Zhang X."/>
            <person name="Suruliraj S."/>
            <person name="Warren W."/>
            <person name="Chinwalla A."/>
            <person name="Mardis E.R."/>
            <person name="Wilson R.K."/>
        </authorList>
    </citation>
    <scope>NUCLEOTIDE SEQUENCE [LARGE SCALE GENOMIC DNA]</scope>
    <source>
        <strain evidence="2 3">YIT 11840</strain>
    </source>
</reference>
<protein>
    <submittedName>
        <fullName evidence="2">Uncharacterized protein</fullName>
    </submittedName>
</protein>
<feature type="transmembrane region" description="Helical" evidence="1">
    <location>
        <begin position="54"/>
        <end position="71"/>
    </location>
</feature>
<comment type="caution">
    <text evidence="2">The sequence shown here is derived from an EMBL/GenBank/DDBJ whole genome shotgun (WGS) entry which is preliminary data.</text>
</comment>
<evidence type="ECO:0000313" key="3">
    <source>
        <dbReference type="Proteomes" id="UP000003598"/>
    </source>
</evidence>
<keyword evidence="1" id="KW-0812">Transmembrane</keyword>
<keyword evidence="1" id="KW-1133">Transmembrane helix</keyword>